<dbReference type="eggNOG" id="KOG2328">
    <property type="taxonomic scope" value="Eukaryota"/>
</dbReference>
<evidence type="ECO:0000313" key="1">
    <source>
        <dbReference type="EMBL" id="EDW34819.1"/>
    </source>
</evidence>
<dbReference type="HOGENOM" id="CLU_1556894_0_0_1"/>
<reference evidence="1 2" key="1">
    <citation type="journal article" date="2007" name="Nature">
        <title>Evolution of genes and genomes on the Drosophila phylogeny.</title>
        <authorList>
            <consortium name="Drosophila 12 Genomes Consortium"/>
            <person name="Clark A.G."/>
            <person name="Eisen M.B."/>
            <person name="Smith D.R."/>
            <person name="Bergman C.M."/>
            <person name="Oliver B."/>
            <person name="Markow T.A."/>
            <person name="Kaufman T.C."/>
            <person name="Kellis M."/>
            <person name="Gelbart W."/>
            <person name="Iyer V.N."/>
            <person name="Pollard D.A."/>
            <person name="Sackton T.B."/>
            <person name="Larracuente A.M."/>
            <person name="Singh N.D."/>
            <person name="Abad J.P."/>
            <person name="Abt D.N."/>
            <person name="Adryan B."/>
            <person name="Aguade M."/>
            <person name="Akashi H."/>
            <person name="Anderson W.W."/>
            <person name="Aquadro C.F."/>
            <person name="Ardell D.H."/>
            <person name="Arguello R."/>
            <person name="Artieri C.G."/>
            <person name="Barbash D.A."/>
            <person name="Barker D."/>
            <person name="Barsanti P."/>
            <person name="Batterham P."/>
            <person name="Batzoglou S."/>
            <person name="Begun D."/>
            <person name="Bhutkar A."/>
            <person name="Blanco E."/>
            <person name="Bosak S.A."/>
            <person name="Bradley R.K."/>
            <person name="Brand A.D."/>
            <person name="Brent M.R."/>
            <person name="Brooks A.N."/>
            <person name="Brown R.H."/>
            <person name="Butlin R.K."/>
            <person name="Caggese C."/>
            <person name="Calvi B.R."/>
            <person name="Bernardo de Carvalho A."/>
            <person name="Caspi A."/>
            <person name="Castrezana S."/>
            <person name="Celniker S.E."/>
            <person name="Chang J.L."/>
            <person name="Chapple C."/>
            <person name="Chatterji S."/>
            <person name="Chinwalla A."/>
            <person name="Civetta A."/>
            <person name="Clifton S.W."/>
            <person name="Comeron J.M."/>
            <person name="Costello J.C."/>
            <person name="Coyne J.A."/>
            <person name="Daub J."/>
            <person name="David R.G."/>
            <person name="Delcher A.L."/>
            <person name="Delehaunty K."/>
            <person name="Do C.B."/>
            <person name="Ebling H."/>
            <person name="Edwards K."/>
            <person name="Eickbush T."/>
            <person name="Evans J.D."/>
            <person name="Filipski A."/>
            <person name="Findeiss S."/>
            <person name="Freyhult E."/>
            <person name="Fulton L."/>
            <person name="Fulton R."/>
            <person name="Garcia A.C."/>
            <person name="Gardiner A."/>
            <person name="Garfield D.A."/>
            <person name="Garvin B.E."/>
            <person name="Gibson G."/>
            <person name="Gilbert D."/>
            <person name="Gnerre S."/>
            <person name="Godfrey J."/>
            <person name="Good R."/>
            <person name="Gotea V."/>
            <person name="Gravely B."/>
            <person name="Greenberg A.J."/>
            <person name="Griffiths-Jones S."/>
            <person name="Gross S."/>
            <person name="Guigo R."/>
            <person name="Gustafson E.A."/>
            <person name="Haerty W."/>
            <person name="Hahn M.W."/>
            <person name="Halligan D.L."/>
            <person name="Halpern A.L."/>
            <person name="Halter G.M."/>
            <person name="Han M.V."/>
            <person name="Heger A."/>
            <person name="Hillier L."/>
            <person name="Hinrichs A.S."/>
            <person name="Holmes I."/>
            <person name="Hoskins R.A."/>
            <person name="Hubisz M.J."/>
            <person name="Hultmark D."/>
            <person name="Huntley M.A."/>
            <person name="Jaffe D.B."/>
            <person name="Jagadeeshan S."/>
            <person name="Jeck W.R."/>
            <person name="Johnson J."/>
            <person name="Jones C.D."/>
            <person name="Jordan W.C."/>
            <person name="Karpen G.H."/>
            <person name="Kataoka E."/>
            <person name="Keightley P.D."/>
            <person name="Kheradpour P."/>
            <person name="Kirkness E.F."/>
            <person name="Koerich L.B."/>
            <person name="Kristiansen K."/>
            <person name="Kudrna D."/>
            <person name="Kulathinal R.J."/>
            <person name="Kumar S."/>
            <person name="Kwok R."/>
            <person name="Lander E."/>
            <person name="Langley C.H."/>
            <person name="Lapoint R."/>
            <person name="Lazzaro B.P."/>
            <person name="Lee S.J."/>
            <person name="Levesque L."/>
            <person name="Li R."/>
            <person name="Lin C.F."/>
            <person name="Lin M.F."/>
            <person name="Lindblad-Toh K."/>
            <person name="Llopart A."/>
            <person name="Long M."/>
            <person name="Low L."/>
            <person name="Lozovsky E."/>
            <person name="Lu J."/>
            <person name="Luo M."/>
            <person name="Machado C.A."/>
            <person name="Makalowski W."/>
            <person name="Marzo M."/>
            <person name="Matsuda M."/>
            <person name="Matzkin L."/>
            <person name="McAllister B."/>
            <person name="McBride C.S."/>
            <person name="McKernan B."/>
            <person name="McKernan K."/>
            <person name="Mendez-Lago M."/>
            <person name="Minx P."/>
            <person name="Mollenhauer M.U."/>
            <person name="Montooth K."/>
            <person name="Mount S.M."/>
            <person name="Mu X."/>
            <person name="Myers E."/>
            <person name="Negre B."/>
            <person name="Newfeld S."/>
            <person name="Nielsen R."/>
            <person name="Noor M.A."/>
            <person name="O'Grady P."/>
            <person name="Pachter L."/>
            <person name="Papaceit M."/>
            <person name="Parisi M.J."/>
            <person name="Parisi M."/>
            <person name="Parts L."/>
            <person name="Pedersen J.S."/>
            <person name="Pesole G."/>
            <person name="Phillippy A.M."/>
            <person name="Ponting C.P."/>
            <person name="Pop M."/>
            <person name="Porcelli D."/>
            <person name="Powell J.R."/>
            <person name="Prohaska S."/>
            <person name="Pruitt K."/>
            <person name="Puig M."/>
            <person name="Quesneville H."/>
            <person name="Ram K.R."/>
            <person name="Rand D."/>
            <person name="Rasmussen M.D."/>
            <person name="Reed L.K."/>
            <person name="Reenan R."/>
            <person name="Reily A."/>
            <person name="Remington K.A."/>
            <person name="Rieger T.T."/>
            <person name="Ritchie M.G."/>
            <person name="Robin C."/>
            <person name="Rogers Y.H."/>
            <person name="Rohde C."/>
            <person name="Rozas J."/>
            <person name="Rubenfield M.J."/>
            <person name="Ruiz A."/>
            <person name="Russo S."/>
            <person name="Salzberg S.L."/>
            <person name="Sanchez-Gracia A."/>
            <person name="Saranga D.J."/>
            <person name="Sato H."/>
            <person name="Schaeffer S.W."/>
            <person name="Schatz M.C."/>
            <person name="Schlenke T."/>
            <person name="Schwartz R."/>
            <person name="Segarra C."/>
            <person name="Singh R.S."/>
            <person name="Sirot L."/>
            <person name="Sirota M."/>
            <person name="Sisneros N.B."/>
            <person name="Smith C.D."/>
            <person name="Smith T.F."/>
            <person name="Spieth J."/>
            <person name="Stage D.E."/>
            <person name="Stark A."/>
            <person name="Stephan W."/>
            <person name="Strausberg R.L."/>
            <person name="Strempel S."/>
            <person name="Sturgill D."/>
            <person name="Sutton G."/>
            <person name="Sutton G.G."/>
            <person name="Tao W."/>
            <person name="Teichmann S."/>
            <person name="Tobari Y.N."/>
            <person name="Tomimura Y."/>
            <person name="Tsolas J.M."/>
            <person name="Valente V.L."/>
            <person name="Venter E."/>
            <person name="Venter J.C."/>
            <person name="Vicario S."/>
            <person name="Vieira F.G."/>
            <person name="Vilella A.J."/>
            <person name="Villasante A."/>
            <person name="Walenz B."/>
            <person name="Wang J."/>
            <person name="Wasserman M."/>
            <person name="Watts T."/>
            <person name="Wilson D."/>
            <person name="Wilson R.K."/>
            <person name="Wing R.A."/>
            <person name="Wolfner M.F."/>
            <person name="Wong A."/>
            <person name="Wong G.K."/>
            <person name="Wu C.I."/>
            <person name="Wu G."/>
            <person name="Yamamoto D."/>
            <person name="Yang H.P."/>
            <person name="Yang S.P."/>
            <person name="Yorke J.A."/>
            <person name="Yoshida K."/>
            <person name="Zdobnov E."/>
            <person name="Zhang P."/>
            <person name="Zhang Y."/>
            <person name="Zimin A.V."/>
            <person name="Baldwin J."/>
            <person name="Abdouelleil A."/>
            <person name="Abdulkadir J."/>
            <person name="Abebe A."/>
            <person name="Abera B."/>
            <person name="Abreu J."/>
            <person name="Acer S.C."/>
            <person name="Aftuck L."/>
            <person name="Alexander A."/>
            <person name="An P."/>
            <person name="Anderson E."/>
            <person name="Anderson S."/>
            <person name="Arachi H."/>
            <person name="Azer M."/>
            <person name="Bachantsang P."/>
            <person name="Barry A."/>
            <person name="Bayul T."/>
            <person name="Berlin A."/>
            <person name="Bessette D."/>
            <person name="Bloom T."/>
            <person name="Blye J."/>
            <person name="Boguslavskiy L."/>
            <person name="Bonnet C."/>
            <person name="Boukhgalter B."/>
            <person name="Bourzgui I."/>
            <person name="Brown A."/>
            <person name="Cahill P."/>
            <person name="Channer S."/>
            <person name="Cheshatsang Y."/>
            <person name="Chuda L."/>
            <person name="Citroen M."/>
            <person name="Collymore A."/>
            <person name="Cooke P."/>
            <person name="Costello M."/>
            <person name="D'Aco K."/>
            <person name="Daza R."/>
            <person name="De Haan G."/>
            <person name="DeGray S."/>
            <person name="DeMaso C."/>
            <person name="Dhargay N."/>
            <person name="Dooley K."/>
            <person name="Dooley E."/>
            <person name="Doricent M."/>
            <person name="Dorje P."/>
            <person name="Dorjee K."/>
            <person name="Dupes A."/>
            <person name="Elong R."/>
            <person name="Falk J."/>
            <person name="Farina A."/>
            <person name="Faro S."/>
            <person name="Ferguson D."/>
            <person name="Fisher S."/>
            <person name="Foley C.D."/>
            <person name="Franke A."/>
            <person name="Friedrich D."/>
            <person name="Gadbois L."/>
            <person name="Gearin G."/>
            <person name="Gearin C.R."/>
            <person name="Giannoukos G."/>
            <person name="Goode T."/>
            <person name="Graham J."/>
            <person name="Grandbois E."/>
            <person name="Grewal S."/>
            <person name="Gyaltsen K."/>
            <person name="Hafez N."/>
            <person name="Hagos B."/>
            <person name="Hall J."/>
            <person name="Henson C."/>
            <person name="Hollinger A."/>
            <person name="Honan T."/>
            <person name="Huard M.D."/>
            <person name="Hughes L."/>
            <person name="Hurhula B."/>
            <person name="Husby M.E."/>
            <person name="Kamat A."/>
            <person name="Kanga B."/>
            <person name="Kashin S."/>
            <person name="Khazanovich D."/>
            <person name="Kisner P."/>
            <person name="Lance K."/>
            <person name="Lara M."/>
            <person name="Lee W."/>
            <person name="Lennon N."/>
            <person name="Letendre F."/>
            <person name="LeVine R."/>
            <person name="Lipovsky A."/>
            <person name="Liu X."/>
            <person name="Liu J."/>
            <person name="Liu S."/>
            <person name="Lokyitsang T."/>
            <person name="Lokyitsang Y."/>
            <person name="Lubonja R."/>
            <person name="Lui A."/>
            <person name="MacDonald P."/>
            <person name="Magnisalis V."/>
            <person name="Maru K."/>
            <person name="Matthews C."/>
            <person name="McCusker W."/>
            <person name="McDonough S."/>
            <person name="Mehta T."/>
            <person name="Meldrim J."/>
            <person name="Meneus L."/>
            <person name="Mihai O."/>
            <person name="Mihalev A."/>
            <person name="Mihova T."/>
            <person name="Mittelman R."/>
            <person name="Mlenga V."/>
            <person name="Montmayeur A."/>
            <person name="Mulrain L."/>
            <person name="Navidi A."/>
            <person name="Naylor J."/>
            <person name="Negash T."/>
            <person name="Nguyen T."/>
            <person name="Nguyen N."/>
            <person name="Nicol R."/>
            <person name="Norbu C."/>
            <person name="Norbu N."/>
            <person name="Novod N."/>
            <person name="O'Neill B."/>
            <person name="Osman S."/>
            <person name="Markiewicz E."/>
            <person name="Oyono O.L."/>
            <person name="Patti C."/>
            <person name="Phunkhang P."/>
            <person name="Pierre F."/>
            <person name="Priest M."/>
            <person name="Raghuraman S."/>
            <person name="Rege F."/>
            <person name="Reyes R."/>
            <person name="Rise C."/>
            <person name="Rogov P."/>
            <person name="Ross K."/>
            <person name="Ryan E."/>
            <person name="Settipalli S."/>
            <person name="Shea T."/>
            <person name="Sherpa N."/>
            <person name="Shi L."/>
            <person name="Shih D."/>
            <person name="Sparrow T."/>
            <person name="Spaulding J."/>
            <person name="Stalker J."/>
            <person name="Stange-Thomann N."/>
            <person name="Stavropoulos S."/>
            <person name="Stone C."/>
            <person name="Strader C."/>
            <person name="Tesfaye S."/>
            <person name="Thomson T."/>
            <person name="Thoulutsang Y."/>
            <person name="Thoulutsang D."/>
            <person name="Topham K."/>
            <person name="Topping I."/>
            <person name="Tsamla T."/>
            <person name="Vassiliev H."/>
            <person name="Vo A."/>
            <person name="Wangchuk T."/>
            <person name="Wangdi T."/>
            <person name="Weiand M."/>
            <person name="Wilkinson J."/>
            <person name="Wilson A."/>
            <person name="Yadav S."/>
            <person name="Young G."/>
            <person name="Yu Q."/>
            <person name="Zembek L."/>
            <person name="Zhong D."/>
            <person name="Zimmer A."/>
            <person name="Zwirko Z."/>
            <person name="Jaffe D.B."/>
            <person name="Alvarez P."/>
            <person name="Brockman W."/>
            <person name="Butler J."/>
            <person name="Chin C."/>
            <person name="Gnerre S."/>
            <person name="Grabherr M."/>
            <person name="Kleber M."/>
            <person name="Mauceli E."/>
            <person name="MacCallum I."/>
        </authorList>
    </citation>
    <scope>NUCLEOTIDE SEQUENCE [LARGE SCALE GENOMIC DNA]</scope>
    <source>
        <strain evidence="2">MSH-3 / Tucson 14011-0111.49</strain>
    </source>
</reference>
<dbReference type="Proteomes" id="UP000008744">
    <property type="component" value="Unassembled WGS sequence"/>
</dbReference>
<gene>
    <name evidence="1" type="primary">Dper\GL20993</name>
    <name evidence="1" type="ORF">Dper_GL20993</name>
</gene>
<protein>
    <submittedName>
        <fullName evidence="1">GL20993</fullName>
    </submittedName>
</protein>
<proteinExistence type="predicted"/>
<name>B4H825_DROPE</name>
<dbReference type="EMBL" id="CH479220">
    <property type="protein sequence ID" value="EDW34819.1"/>
    <property type="molecule type" value="Genomic_DNA"/>
</dbReference>
<dbReference type="AlphaFoldDB" id="B4H825"/>
<dbReference type="STRING" id="7234.B4H825"/>
<evidence type="ECO:0000313" key="2">
    <source>
        <dbReference type="Proteomes" id="UP000008744"/>
    </source>
</evidence>
<keyword evidence="2" id="KW-1185">Reference proteome</keyword>
<accession>B4H825</accession>
<sequence>MLAPRRACLRDLQVISKVAQGAPKPKRNLSTLAKNKETLIFGKLNSTVGYLDAEETDELMDSETLSAGAQEWPNEALCTVGCLDHMDIPNLRPLHTDPGTRGAPNPKPQSGSMLRSWIRRTILEVPQVTRMPSVNPCWIWKQVLPLSYDIQSNDLQEITAAEQTADIELFDK</sequence>
<organism evidence="2">
    <name type="scientific">Drosophila persimilis</name>
    <name type="common">Fruit fly</name>
    <dbReference type="NCBI Taxonomy" id="7234"/>
    <lineage>
        <taxon>Eukaryota</taxon>
        <taxon>Metazoa</taxon>
        <taxon>Ecdysozoa</taxon>
        <taxon>Arthropoda</taxon>
        <taxon>Hexapoda</taxon>
        <taxon>Insecta</taxon>
        <taxon>Pterygota</taxon>
        <taxon>Neoptera</taxon>
        <taxon>Endopterygota</taxon>
        <taxon>Diptera</taxon>
        <taxon>Brachycera</taxon>
        <taxon>Muscomorpha</taxon>
        <taxon>Ephydroidea</taxon>
        <taxon>Drosophilidae</taxon>
        <taxon>Drosophila</taxon>
        <taxon>Sophophora</taxon>
    </lineage>
</organism>
<dbReference type="OrthoDB" id="362021at2759"/>